<feature type="transmembrane region" description="Helical" evidence="1">
    <location>
        <begin position="56"/>
        <end position="76"/>
    </location>
</feature>
<dbReference type="OrthoDB" id="9807591at2"/>
<name>A0A4R3NU46_9HYPH</name>
<feature type="transmembrane region" description="Helical" evidence="1">
    <location>
        <begin position="88"/>
        <end position="108"/>
    </location>
</feature>
<dbReference type="Pfam" id="PF07786">
    <property type="entry name" value="HGSNAT_cat"/>
    <property type="match status" value="1"/>
</dbReference>
<evidence type="ECO:0000256" key="1">
    <source>
        <dbReference type="SAM" id="Phobius"/>
    </source>
</evidence>
<feature type="transmembrane region" description="Helical" evidence="1">
    <location>
        <begin position="183"/>
        <end position="204"/>
    </location>
</feature>
<keyword evidence="1" id="KW-1133">Transmembrane helix</keyword>
<accession>A0A4R3NU46</accession>
<feature type="transmembrane region" description="Helical" evidence="1">
    <location>
        <begin position="114"/>
        <end position="133"/>
    </location>
</feature>
<gene>
    <name evidence="3" type="ORF">EDC90_100879</name>
</gene>
<feature type="transmembrane region" description="Helical" evidence="1">
    <location>
        <begin position="19"/>
        <end position="36"/>
    </location>
</feature>
<feature type="transmembrane region" description="Helical" evidence="1">
    <location>
        <begin position="138"/>
        <end position="155"/>
    </location>
</feature>
<dbReference type="Proteomes" id="UP000295097">
    <property type="component" value="Unassembled WGS sequence"/>
</dbReference>
<organism evidence="3 4">
    <name type="scientific">Martelella mediterranea</name>
    <dbReference type="NCBI Taxonomy" id="293089"/>
    <lineage>
        <taxon>Bacteria</taxon>
        <taxon>Pseudomonadati</taxon>
        <taxon>Pseudomonadota</taxon>
        <taxon>Alphaproteobacteria</taxon>
        <taxon>Hyphomicrobiales</taxon>
        <taxon>Aurantimonadaceae</taxon>
        <taxon>Martelella</taxon>
    </lineage>
</organism>
<dbReference type="AlphaFoldDB" id="A0A4R3NU46"/>
<keyword evidence="1" id="KW-0812">Transmembrane</keyword>
<feature type="transmembrane region" description="Helical" evidence="1">
    <location>
        <begin position="225"/>
        <end position="246"/>
    </location>
</feature>
<evidence type="ECO:0000313" key="3">
    <source>
        <dbReference type="EMBL" id="TCT40939.1"/>
    </source>
</evidence>
<dbReference type="EMBL" id="SMAR01000008">
    <property type="protein sequence ID" value="TCT40939.1"/>
    <property type="molecule type" value="Genomic_DNA"/>
</dbReference>
<dbReference type="RefSeq" id="WP_132310167.1">
    <property type="nucleotide sequence ID" value="NZ_SMAR01000008.1"/>
</dbReference>
<protein>
    <submittedName>
        <fullName evidence="3">Putative membrane protein</fullName>
    </submittedName>
</protein>
<evidence type="ECO:0000313" key="4">
    <source>
        <dbReference type="Proteomes" id="UP000295097"/>
    </source>
</evidence>
<dbReference type="InterPro" id="IPR012429">
    <property type="entry name" value="HGSNAT_cat"/>
</dbReference>
<keyword evidence="4" id="KW-1185">Reference proteome</keyword>
<keyword evidence="1" id="KW-0472">Membrane</keyword>
<sequence length="317" mass="34866">MTSTEQTTTIPTPAKRIHLLDAARGVALIAMAIYHFTWDLDYFGYVPSGLSTTGGWAIFAHMITGSFLFIAGYSLYMAHGKSLRLTSFSKRLIILVAASAAISATSYFTTPGAVIYFGILHNIAAASVIGLLFVRAPVLLTFAAAIVVYALPHYVRFEFLDPSWLAWIGMAQQPPPSNDYVPLIPWLAPFLAGIAVSKLSLAWLKRQRQFPKKEGILSFFGRHSLIFYLLHQPVLFGLVWSVSMFAPPDVTQAYLSSCQTSCELSDDQAFCKSYCACTLNALEDEKLLTPLMRGATDDDDRVALGRIAMSCSIQQPE</sequence>
<comment type="caution">
    <text evidence="3">The sequence shown here is derived from an EMBL/GenBank/DDBJ whole genome shotgun (WGS) entry which is preliminary data.</text>
</comment>
<evidence type="ECO:0000259" key="2">
    <source>
        <dbReference type="Pfam" id="PF07786"/>
    </source>
</evidence>
<proteinExistence type="predicted"/>
<feature type="domain" description="Heparan-alpha-glucosaminide N-acetyltransferase catalytic" evidence="2">
    <location>
        <begin position="16"/>
        <end position="233"/>
    </location>
</feature>
<reference evidence="3 4" key="1">
    <citation type="submission" date="2019-03" db="EMBL/GenBank/DDBJ databases">
        <title>Freshwater and sediment microbial communities from various areas in North America, analyzing microbe dynamics in response to fracking.</title>
        <authorList>
            <person name="Lamendella R."/>
        </authorList>
    </citation>
    <scope>NUCLEOTIDE SEQUENCE [LARGE SCALE GENOMIC DNA]</scope>
    <source>
        <strain evidence="3 4">175.2</strain>
    </source>
</reference>